<evidence type="ECO:0000256" key="5">
    <source>
        <dbReference type="ARBA" id="ARBA00025050"/>
    </source>
</evidence>
<keyword evidence="9" id="KW-1185">Reference proteome</keyword>
<sequence>MSAVSDDAAALKADLKHRMEGALEVLKKEFGGLRTGRASISLLDPVQVEAYGQTMPLAQVATVGVPEPRMITVQVWDRSMVKAVEKAIRDAGLGLNPAADGQTVRVPIPPLNEERRVELSKVAGKYAEQARVAVRNVRRDGMDHLKKMEKDNVISQDEHKKLTTEVQTMTDDAIKRLDEALATKEQEIMQV</sequence>
<comment type="subcellular location">
    <subcellularLocation>
        <location evidence="1 6">Cytoplasm</location>
    </subcellularLocation>
</comment>
<dbReference type="InterPro" id="IPR023584">
    <property type="entry name" value="Ribosome_recyc_fac_dom"/>
</dbReference>
<dbReference type="FunFam" id="1.10.132.20:FF:000001">
    <property type="entry name" value="Ribosome-recycling factor"/>
    <property type="match status" value="1"/>
</dbReference>
<dbReference type="Pfam" id="PF01765">
    <property type="entry name" value="RRF"/>
    <property type="match status" value="1"/>
</dbReference>
<evidence type="ECO:0000313" key="9">
    <source>
        <dbReference type="Proteomes" id="UP000321567"/>
    </source>
</evidence>
<organism evidence="8 9">
    <name type="scientific">Pararhodospirillum oryzae</name>
    <dbReference type="NCBI Taxonomy" id="478448"/>
    <lineage>
        <taxon>Bacteria</taxon>
        <taxon>Pseudomonadati</taxon>
        <taxon>Pseudomonadota</taxon>
        <taxon>Alphaproteobacteria</taxon>
        <taxon>Rhodospirillales</taxon>
        <taxon>Rhodospirillaceae</taxon>
        <taxon>Pararhodospirillum</taxon>
    </lineage>
</organism>
<dbReference type="PANTHER" id="PTHR20982">
    <property type="entry name" value="RIBOSOME RECYCLING FACTOR"/>
    <property type="match status" value="1"/>
</dbReference>
<dbReference type="InterPro" id="IPR002661">
    <property type="entry name" value="Ribosome_recyc_fac"/>
</dbReference>
<dbReference type="NCBIfam" id="TIGR00496">
    <property type="entry name" value="frr"/>
    <property type="match status" value="1"/>
</dbReference>
<evidence type="ECO:0000259" key="7">
    <source>
        <dbReference type="Pfam" id="PF01765"/>
    </source>
</evidence>
<dbReference type="Gene3D" id="3.30.1360.40">
    <property type="match status" value="1"/>
</dbReference>
<dbReference type="PANTHER" id="PTHR20982:SF3">
    <property type="entry name" value="MITOCHONDRIAL RIBOSOME RECYCLING FACTOR PSEUDO 1"/>
    <property type="match status" value="1"/>
</dbReference>
<dbReference type="AlphaFoldDB" id="A0A512H8I9"/>
<comment type="caution">
    <text evidence="8">The sequence shown here is derived from an EMBL/GenBank/DDBJ whole genome shotgun (WGS) entry which is preliminary data.</text>
</comment>
<dbReference type="Proteomes" id="UP000321567">
    <property type="component" value="Unassembled WGS sequence"/>
</dbReference>
<dbReference type="InterPro" id="IPR036191">
    <property type="entry name" value="RRF_sf"/>
</dbReference>
<dbReference type="GO" id="GO:0002184">
    <property type="term" value="P:cytoplasmic translational termination"/>
    <property type="evidence" value="ECO:0007669"/>
    <property type="project" value="TreeGrafter"/>
</dbReference>
<comment type="similarity">
    <text evidence="2 6">Belongs to the RRF family.</text>
</comment>
<dbReference type="GO" id="GO:0043023">
    <property type="term" value="F:ribosomal large subunit binding"/>
    <property type="evidence" value="ECO:0007669"/>
    <property type="project" value="TreeGrafter"/>
</dbReference>
<dbReference type="Gene3D" id="1.10.132.20">
    <property type="entry name" value="Ribosome-recycling factor"/>
    <property type="match status" value="1"/>
</dbReference>
<dbReference type="SUPFAM" id="SSF55194">
    <property type="entry name" value="Ribosome recycling factor, RRF"/>
    <property type="match status" value="1"/>
</dbReference>
<evidence type="ECO:0000313" key="8">
    <source>
        <dbReference type="EMBL" id="GEO81757.1"/>
    </source>
</evidence>
<evidence type="ECO:0000256" key="6">
    <source>
        <dbReference type="HAMAP-Rule" id="MF_00040"/>
    </source>
</evidence>
<dbReference type="CDD" id="cd00520">
    <property type="entry name" value="RRF"/>
    <property type="match status" value="1"/>
</dbReference>
<keyword evidence="3 6" id="KW-0963">Cytoplasm</keyword>
<dbReference type="FunFam" id="3.30.1360.40:FF:000001">
    <property type="entry name" value="Ribosome-recycling factor"/>
    <property type="match status" value="1"/>
</dbReference>
<name>A0A512H8I9_9PROT</name>
<dbReference type="EMBL" id="BJZO01000047">
    <property type="protein sequence ID" value="GEO81757.1"/>
    <property type="molecule type" value="Genomic_DNA"/>
</dbReference>
<evidence type="ECO:0000256" key="1">
    <source>
        <dbReference type="ARBA" id="ARBA00004496"/>
    </source>
</evidence>
<proteinExistence type="inferred from homology"/>
<evidence type="ECO:0000256" key="4">
    <source>
        <dbReference type="ARBA" id="ARBA00022917"/>
    </source>
</evidence>
<feature type="domain" description="Ribosome recycling factor" evidence="7">
    <location>
        <begin position="26"/>
        <end position="189"/>
    </location>
</feature>
<comment type="function">
    <text evidence="5 6">Responsible for the release of ribosomes from messenger RNA at the termination of protein biosynthesis. May increase the efficiency of translation by recycling ribosomes from one round of translation to another.</text>
</comment>
<evidence type="ECO:0000256" key="2">
    <source>
        <dbReference type="ARBA" id="ARBA00005912"/>
    </source>
</evidence>
<evidence type="ECO:0000256" key="3">
    <source>
        <dbReference type="ARBA" id="ARBA00022490"/>
    </source>
</evidence>
<dbReference type="HAMAP" id="MF_00040">
    <property type="entry name" value="RRF"/>
    <property type="match status" value="1"/>
</dbReference>
<dbReference type="GO" id="GO:0005829">
    <property type="term" value="C:cytosol"/>
    <property type="evidence" value="ECO:0007669"/>
    <property type="project" value="GOC"/>
</dbReference>
<keyword evidence="4 6" id="KW-0648">Protein biosynthesis</keyword>
<accession>A0A512H8I9</accession>
<gene>
    <name evidence="6 8" type="primary">frr</name>
    <name evidence="8" type="ORF">ROR02_18880</name>
</gene>
<reference evidence="8 9" key="1">
    <citation type="submission" date="2019-07" db="EMBL/GenBank/DDBJ databases">
        <title>Whole genome shotgun sequence of Rhodospirillum oryzae NBRC 107573.</title>
        <authorList>
            <person name="Hosoyama A."/>
            <person name="Uohara A."/>
            <person name="Ohji S."/>
            <person name="Ichikawa N."/>
        </authorList>
    </citation>
    <scope>NUCLEOTIDE SEQUENCE [LARGE SCALE GENOMIC DNA]</scope>
    <source>
        <strain evidence="8 9">NBRC 107573</strain>
    </source>
</reference>
<protein>
    <recommendedName>
        <fullName evidence="6">Ribosome-recycling factor</fullName>
        <shortName evidence="6">RRF</shortName>
    </recommendedName>
    <alternativeName>
        <fullName evidence="6">Ribosome-releasing factor</fullName>
    </alternativeName>
</protein>